<protein>
    <submittedName>
        <fullName evidence="5 6">Hermansky-Pudlak syndrome 1 protein homolog isoform X1</fullName>
    </submittedName>
</protein>
<dbReference type="InterPro" id="IPR043970">
    <property type="entry name" value="FUZ/MON1/HPS1_longin_3"/>
</dbReference>
<evidence type="ECO:0000259" key="2">
    <source>
        <dbReference type="Pfam" id="PF19037"/>
    </source>
</evidence>
<evidence type="ECO:0000313" key="7">
    <source>
        <dbReference type="RefSeq" id="XP_017774834.1"/>
    </source>
</evidence>
<dbReference type="RefSeq" id="XP_017774832.1">
    <property type="nucleotide sequence ID" value="XM_017919343.1"/>
</dbReference>
<evidence type="ECO:0000259" key="3">
    <source>
        <dbReference type="Pfam" id="PF19038"/>
    </source>
</evidence>
<name>A0ABM1MJT3_NICVS</name>
<evidence type="ECO:0000259" key="1">
    <source>
        <dbReference type="Pfam" id="PF19036"/>
    </source>
</evidence>
<organism evidence="4 6">
    <name type="scientific">Nicrophorus vespilloides</name>
    <name type="common">Boreal carrion beetle</name>
    <dbReference type="NCBI Taxonomy" id="110193"/>
    <lineage>
        <taxon>Eukaryota</taxon>
        <taxon>Metazoa</taxon>
        <taxon>Ecdysozoa</taxon>
        <taxon>Arthropoda</taxon>
        <taxon>Hexapoda</taxon>
        <taxon>Insecta</taxon>
        <taxon>Pterygota</taxon>
        <taxon>Neoptera</taxon>
        <taxon>Endopterygota</taxon>
        <taxon>Coleoptera</taxon>
        <taxon>Polyphaga</taxon>
        <taxon>Staphyliniformia</taxon>
        <taxon>Silphidae</taxon>
        <taxon>Nicrophorinae</taxon>
        <taxon>Nicrophorus</taxon>
    </lineage>
</organism>
<dbReference type="Pfam" id="PF19037">
    <property type="entry name" value="Fuz_longin_2"/>
    <property type="match status" value="1"/>
</dbReference>
<dbReference type="GeneID" id="108561419"/>
<dbReference type="RefSeq" id="XP_017774834.1">
    <property type="nucleotide sequence ID" value="XM_017919345.1"/>
</dbReference>
<dbReference type="RefSeq" id="XP_017774833.1">
    <property type="nucleotide sequence ID" value="XM_017919344.1"/>
</dbReference>
<feature type="domain" description="FUZ/MON1/HPS1 first Longin" evidence="1">
    <location>
        <begin position="2"/>
        <end position="145"/>
    </location>
</feature>
<dbReference type="Pfam" id="PF19036">
    <property type="entry name" value="Fuz_longin_1"/>
    <property type="match status" value="1"/>
</dbReference>
<evidence type="ECO:0000313" key="4">
    <source>
        <dbReference type="Proteomes" id="UP000695000"/>
    </source>
</evidence>
<evidence type="ECO:0000313" key="6">
    <source>
        <dbReference type="RefSeq" id="XP_017774833.1"/>
    </source>
</evidence>
<feature type="domain" description="FUZ/MON1/HPS1 third Longin" evidence="3">
    <location>
        <begin position="477"/>
        <end position="624"/>
    </location>
</feature>
<dbReference type="InterPro" id="IPR043972">
    <property type="entry name" value="FUZ/MON1/HPS1_longin_1"/>
</dbReference>
<feature type="domain" description="FUZ/MON1/HPS1 second Longin" evidence="2">
    <location>
        <begin position="189"/>
        <end position="322"/>
    </location>
</feature>
<dbReference type="InterPro" id="IPR026053">
    <property type="entry name" value="HPS1"/>
</dbReference>
<dbReference type="PANTHER" id="PTHR12761">
    <property type="entry name" value="HERMANSKY-PUDLAK SYNDROME PROTEIN 1"/>
    <property type="match status" value="1"/>
</dbReference>
<proteinExistence type="predicted"/>
<reference evidence="5 6" key="1">
    <citation type="submission" date="2025-05" db="UniProtKB">
        <authorList>
            <consortium name="RefSeq"/>
        </authorList>
    </citation>
    <scope>IDENTIFICATION</scope>
    <source>
        <tissue evidence="5 6">Whole Larva</tissue>
    </source>
</reference>
<sequence>MKCILVFNHLNDIIYTKYNKKFAVHINEFAKSQKLLTQEEINSKLTTAIIVQIFSPIVTSQRIMSCQFGNSYTSIQCQDGINMTFEEYMGFLFVCIGLDDVNTMKRFLNTCVTMVRYLCGPDVMLLKSNTQLAALVTGLLDSWSQMQNYDQAMFVEAVEQLMVNSDLTCVAIQAIQEAVDKLQAVSDGNRIHGLVLVENKFLSLYSTQNAKELSATDILFLTVLNECTNKLKVIQDVESDSEEEFYSPSSSPVHNSLATNLNEIFQPEINGISSYQILLSGPDYQTRCIPHAIHIKELSPGLSLVILMEVGNPLVSSSLYNTFTNIHTIQTVQMQSDEDTLRPVFDNLDNSIKKLCDALKKTKHGGIEFAYKQLTKQWEFMKKKYLEFMKAHSAEALLRAESSTPGLLDTLKEILSLTCFDQTVLKSSQRHINVIAEGVAEKFLSYNDFLKVKALRNFPLGSRHSLTINKYLEEFPGLVHFLYIDRSNHRVTAPTLDFNSEQTNTLTKKKIWSMINFSRSHLQEGHLSLMWKDTTFNYAYFLWFEDMAGSPVKPTIFPTNASKVLPQPGILCGDFYQKLKEACFPKISPAKIRCYELFCIHLGLATASCVLEHTRRLAATIWELKGHPNNPMDLL</sequence>
<dbReference type="InterPro" id="IPR043971">
    <property type="entry name" value="FUZ/MON1/HPS1_longin_2"/>
</dbReference>
<evidence type="ECO:0000313" key="5">
    <source>
        <dbReference type="RefSeq" id="XP_017774832.1"/>
    </source>
</evidence>
<dbReference type="Proteomes" id="UP000695000">
    <property type="component" value="Unplaced"/>
</dbReference>
<accession>A0ABM1MJT3</accession>
<gene>
    <name evidence="5 6 7" type="primary">LOC108561419</name>
</gene>
<keyword evidence="4" id="KW-1185">Reference proteome</keyword>
<dbReference type="Pfam" id="PF19038">
    <property type="entry name" value="Fuz_longin_3"/>
    <property type="match status" value="1"/>
</dbReference>
<dbReference type="PANTHER" id="PTHR12761:SF1">
    <property type="entry name" value="BLOC-3 COMPLEX MEMBER HPS1"/>
    <property type="match status" value="1"/>
</dbReference>